<reference evidence="1" key="1">
    <citation type="submission" date="2019-03" db="EMBL/GenBank/DDBJ databases">
        <title>Largest Complete Mitochondrial Genome of a Gymnosperm, Sitka Spruce (Picea sitchensis), Indicates Complex Physical Structure.</title>
        <authorList>
            <person name="Jackman S.D."/>
            <person name="Coombe L."/>
            <person name="Warren R."/>
            <person name="Kirk H."/>
            <person name="Trinh E."/>
            <person name="McLeod T."/>
            <person name="Pleasance S."/>
            <person name="Pandoh P."/>
            <person name="Zhao Y."/>
            <person name="Coope R."/>
            <person name="Bousquet J."/>
            <person name="Bohlmann J.C."/>
            <person name="Jones S.J.M."/>
            <person name="Birol I."/>
        </authorList>
    </citation>
    <scope>NUCLEOTIDE SEQUENCE</scope>
    <source>
        <strain evidence="1">Q903</strain>
    </source>
</reference>
<gene>
    <name evidence="1" type="primary">orf04172</name>
    <name evidence="1" type="ORF">Q903MT_gene4149</name>
</gene>
<dbReference type="AlphaFoldDB" id="A0A6B9XVV7"/>
<keyword evidence="1" id="KW-0496">Mitochondrion</keyword>
<geneLocation type="mitochondrion" evidence="1"/>
<protein>
    <submittedName>
        <fullName evidence="1">Uncharacterized protein</fullName>
    </submittedName>
</protein>
<evidence type="ECO:0000313" key="1">
    <source>
        <dbReference type="EMBL" id="QHR90126.1"/>
    </source>
</evidence>
<accession>A0A6B9XVV7</accession>
<sequence length="68" mass="7928">MLLPFLQLSNEVVEVSKENMNQVIETVRHGSLECGSSIIESKWHDVIRECPREVVKAILYWSCERIRV</sequence>
<organism evidence="1">
    <name type="scientific">Picea sitchensis</name>
    <name type="common">Sitka spruce</name>
    <name type="synonym">Pinus sitchensis</name>
    <dbReference type="NCBI Taxonomy" id="3332"/>
    <lineage>
        <taxon>Eukaryota</taxon>
        <taxon>Viridiplantae</taxon>
        <taxon>Streptophyta</taxon>
        <taxon>Embryophyta</taxon>
        <taxon>Tracheophyta</taxon>
        <taxon>Spermatophyta</taxon>
        <taxon>Pinopsida</taxon>
        <taxon>Pinidae</taxon>
        <taxon>Conifers I</taxon>
        <taxon>Pinales</taxon>
        <taxon>Pinaceae</taxon>
        <taxon>Picea</taxon>
    </lineage>
</organism>
<dbReference type="EMBL" id="MK697699">
    <property type="protein sequence ID" value="QHR90126.1"/>
    <property type="molecule type" value="Genomic_DNA"/>
</dbReference>
<name>A0A6B9XVV7_PICSI</name>
<proteinExistence type="predicted"/>